<keyword evidence="1" id="KW-1133">Transmembrane helix</keyword>
<evidence type="ECO:0000313" key="3">
    <source>
        <dbReference type="Proteomes" id="UP000007305"/>
    </source>
</evidence>
<reference evidence="3" key="1">
    <citation type="journal article" date="2009" name="Science">
        <title>The B73 maize genome: complexity, diversity, and dynamics.</title>
        <authorList>
            <person name="Schnable P.S."/>
            <person name="Ware D."/>
            <person name="Fulton R.S."/>
            <person name="Stein J.C."/>
            <person name="Wei F."/>
            <person name="Pasternak S."/>
            <person name="Liang C."/>
            <person name="Zhang J."/>
            <person name="Fulton L."/>
            <person name="Graves T.A."/>
            <person name="Minx P."/>
            <person name="Reily A.D."/>
            <person name="Courtney L."/>
            <person name="Kruchowski S.S."/>
            <person name="Tomlinson C."/>
            <person name="Strong C."/>
            <person name="Delehaunty K."/>
            <person name="Fronick C."/>
            <person name="Courtney B."/>
            <person name="Rock S.M."/>
            <person name="Belter E."/>
            <person name="Du F."/>
            <person name="Kim K."/>
            <person name="Abbott R.M."/>
            <person name="Cotton M."/>
            <person name="Levy A."/>
            <person name="Marchetto P."/>
            <person name="Ochoa K."/>
            <person name="Jackson S.M."/>
            <person name="Gillam B."/>
            <person name="Chen W."/>
            <person name="Yan L."/>
            <person name="Higginbotham J."/>
            <person name="Cardenas M."/>
            <person name="Waligorski J."/>
            <person name="Applebaum E."/>
            <person name="Phelps L."/>
            <person name="Falcone J."/>
            <person name="Kanchi K."/>
            <person name="Thane T."/>
            <person name="Scimone A."/>
            <person name="Thane N."/>
            <person name="Henke J."/>
            <person name="Wang T."/>
            <person name="Ruppert J."/>
            <person name="Shah N."/>
            <person name="Rotter K."/>
            <person name="Hodges J."/>
            <person name="Ingenthron E."/>
            <person name="Cordes M."/>
            <person name="Kohlberg S."/>
            <person name="Sgro J."/>
            <person name="Delgado B."/>
            <person name="Mead K."/>
            <person name="Chinwalla A."/>
            <person name="Leonard S."/>
            <person name="Crouse K."/>
            <person name="Collura K."/>
            <person name="Kudrna D."/>
            <person name="Currie J."/>
            <person name="He R."/>
            <person name="Angelova A."/>
            <person name="Rajasekar S."/>
            <person name="Mueller T."/>
            <person name="Lomeli R."/>
            <person name="Scara G."/>
            <person name="Ko A."/>
            <person name="Delaney K."/>
            <person name="Wissotski M."/>
            <person name="Lopez G."/>
            <person name="Campos D."/>
            <person name="Braidotti M."/>
            <person name="Ashley E."/>
            <person name="Golser W."/>
            <person name="Kim H."/>
            <person name="Lee S."/>
            <person name="Lin J."/>
            <person name="Dujmic Z."/>
            <person name="Kim W."/>
            <person name="Talag J."/>
            <person name="Zuccolo A."/>
            <person name="Fan C."/>
            <person name="Sebastian A."/>
            <person name="Kramer M."/>
            <person name="Spiegel L."/>
            <person name="Nascimento L."/>
            <person name="Zutavern T."/>
            <person name="Miller B."/>
            <person name="Ambroise C."/>
            <person name="Muller S."/>
            <person name="Spooner W."/>
            <person name="Narechania A."/>
            <person name="Ren L."/>
            <person name="Wei S."/>
            <person name="Kumari S."/>
            <person name="Faga B."/>
            <person name="Levy M.J."/>
            <person name="McMahan L."/>
            <person name="Van Buren P."/>
            <person name="Vaughn M.W."/>
            <person name="Ying K."/>
            <person name="Yeh C.-T."/>
            <person name="Emrich S.J."/>
            <person name="Jia Y."/>
            <person name="Kalyanaraman A."/>
            <person name="Hsia A.-P."/>
            <person name="Barbazuk W.B."/>
            <person name="Baucom R.S."/>
            <person name="Brutnell T.P."/>
            <person name="Carpita N.C."/>
            <person name="Chaparro C."/>
            <person name="Chia J.-M."/>
            <person name="Deragon J.-M."/>
            <person name="Estill J.C."/>
            <person name="Fu Y."/>
            <person name="Jeddeloh J.A."/>
            <person name="Han Y."/>
            <person name="Lee H."/>
            <person name="Li P."/>
            <person name="Lisch D.R."/>
            <person name="Liu S."/>
            <person name="Liu Z."/>
            <person name="Nagel D.H."/>
            <person name="McCann M.C."/>
            <person name="SanMiguel P."/>
            <person name="Myers A.M."/>
            <person name="Nettleton D."/>
            <person name="Nguyen J."/>
            <person name="Penning B.W."/>
            <person name="Ponnala L."/>
            <person name="Schneider K.L."/>
            <person name="Schwartz D.C."/>
            <person name="Sharma A."/>
            <person name="Soderlund C."/>
            <person name="Springer N.M."/>
            <person name="Sun Q."/>
            <person name="Wang H."/>
            <person name="Waterman M."/>
            <person name="Westerman R."/>
            <person name="Wolfgruber T.K."/>
            <person name="Yang L."/>
            <person name="Yu Y."/>
            <person name="Zhang L."/>
            <person name="Zhou S."/>
            <person name="Zhu Q."/>
            <person name="Bennetzen J.L."/>
            <person name="Dawe R.K."/>
            <person name="Jiang J."/>
            <person name="Jiang N."/>
            <person name="Presting G.G."/>
            <person name="Wessler S.R."/>
            <person name="Aluru S."/>
            <person name="Martienssen R.A."/>
            <person name="Clifton S.W."/>
            <person name="McCombie W.R."/>
            <person name="Wing R.A."/>
            <person name="Wilson R.K."/>
        </authorList>
    </citation>
    <scope>NUCLEOTIDE SEQUENCE [LARGE SCALE GENOMIC DNA]</scope>
    <source>
        <strain evidence="3">cv. B73</strain>
    </source>
</reference>
<dbReference type="PANTHER" id="PTHR31133:SF8">
    <property type="entry name" value="OS04G0483200 PROTEIN"/>
    <property type="match status" value="1"/>
</dbReference>
<sequence length="360" mass="39262">MLRFALAASPAREFNEDGSKDASVAPLRAPPMATAGVCPWVAGRPTLAAFELRRPQSWYGACFLQTKLVGLVVKLLLLIAATAVLIIWLIIGIPGSIFAGLVYGFLAPIMATFDAIAEGKEKPFVHCFVDGTWSTITGSCTVVRDVKDLLFHSYFSLMDDLRLQKPPDGEPYEIRLLDIPGALIAAAFEFLLDGIMFTLIAFYKCPVMLFKGWKRLIQDMIGREGPFLETACVPFAGLAILLWPFAVVGAVLASVLSSVPLGAYAAVVAYQESSLILGIAYVFSLVSIFDEYTNDVLDMAPGSCFPREKQEGKRPSSRVTSFKNNIDDFNPFKVILLLLNSQAAMSLLRSVLMGVSWGIK</sequence>
<feature type="transmembrane region" description="Helical" evidence="1">
    <location>
        <begin position="68"/>
        <end position="91"/>
    </location>
</feature>
<evidence type="ECO:0000313" key="2">
    <source>
        <dbReference type="EnsemblPlants" id="Zm00001eb182930_P001"/>
    </source>
</evidence>
<feature type="transmembrane region" description="Helical" evidence="1">
    <location>
        <begin position="263"/>
        <end position="289"/>
    </location>
</feature>
<organism evidence="2 3">
    <name type="scientific">Zea mays</name>
    <name type="common">Maize</name>
    <dbReference type="NCBI Taxonomy" id="4577"/>
    <lineage>
        <taxon>Eukaryota</taxon>
        <taxon>Viridiplantae</taxon>
        <taxon>Streptophyta</taxon>
        <taxon>Embryophyta</taxon>
        <taxon>Tracheophyta</taxon>
        <taxon>Spermatophyta</taxon>
        <taxon>Magnoliopsida</taxon>
        <taxon>Liliopsida</taxon>
        <taxon>Poales</taxon>
        <taxon>Poaceae</taxon>
        <taxon>PACMAD clade</taxon>
        <taxon>Panicoideae</taxon>
        <taxon>Andropogonodae</taxon>
        <taxon>Andropogoneae</taxon>
        <taxon>Tripsacinae</taxon>
        <taxon>Zea</taxon>
    </lineage>
</organism>
<proteinExistence type="predicted"/>
<dbReference type="InterPro" id="IPR040229">
    <property type="entry name" value="At3g27390-like"/>
</dbReference>
<keyword evidence="1" id="KW-0812">Transmembrane</keyword>
<reference evidence="2" key="3">
    <citation type="submission" date="2021-05" db="UniProtKB">
        <authorList>
            <consortium name="EnsemblPlants"/>
        </authorList>
    </citation>
    <scope>IDENTIFICATION</scope>
    <source>
        <strain evidence="2">cv. B73</strain>
    </source>
</reference>
<reference evidence="2" key="2">
    <citation type="submission" date="2019-07" db="EMBL/GenBank/DDBJ databases">
        <authorList>
            <person name="Seetharam A."/>
            <person name="Woodhouse M."/>
            <person name="Cannon E."/>
        </authorList>
    </citation>
    <scope>NUCLEOTIDE SEQUENCE [LARGE SCALE GENOMIC DNA]</scope>
    <source>
        <strain evidence="2">cv. B73</strain>
    </source>
</reference>
<protein>
    <recommendedName>
        <fullName evidence="4">Steroid nuclear receptor ligand-binding</fullName>
    </recommendedName>
</protein>
<keyword evidence="3" id="KW-1185">Reference proteome</keyword>
<dbReference type="Proteomes" id="UP000007305">
    <property type="component" value="Chromosome 4"/>
</dbReference>
<dbReference type="Gramene" id="Zm00001eb182930_T001">
    <property type="protein sequence ID" value="Zm00001eb182930_P001"/>
    <property type="gene ID" value="Zm00001eb182930"/>
</dbReference>
<keyword evidence="1" id="KW-0472">Membrane</keyword>
<dbReference type="PANTHER" id="PTHR31133">
    <property type="entry name" value="MEMBRANE PROTEIN"/>
    <property type="match status" value="1"/>
</dbReference>
<evidence type="ECO:0008006" key="4">
    <source>
        <dbReference type="Google" id="ProtNLM"/>
    </source>
</evidence>
<dbReference type="AlphaFoldDB" id="A0A804NSJ0"/>
<dbReference type="InParanoid" id="A0A804NSJ0"/>
<feature type="transmembrane region" description="Helical" evidence="1">
    <location>
        <begin position="235"/>
        <end position="256"/>
    </location>
</feature>
<accession>A0A804NSJ0</accession>
<dbReference type="EnsemblPlants" id="Zm00001eb182930_T001">
    <property type="protein sequence ID" value="Zm00001eb182930_P001"/>
    <property type="gene ID" value="Zm00001eb182930"/>
</dbReference>
<feature type="transmembrane region" description="Helical" evidence="1">
    <location>
        <begin position="182"/>
        <end position="203"/>
    </location>
</feature>
<name>A0A804NSJ0_MAIZE</name>
<evidence type="ECO:0000256" key="1">
    <source>
        <dbReference type="SAM" id="Phobius"/>
    </source>
</evidence>